<organism evidence="7 8">
    <name type="scientific">Isoalcanivorax pacificus W11-5</name>
    <dbReference type="NCBI Taxonomy" id="391936"/>
    <lineage>
        <taxon>Bacteria</taxon>
        <taxon>Pseudomonadati</taxon>
        <taxon>Pseudomonadota</taxon>
        <taxon>Gammaproteobacteria</taxon>
        <taxon>Oceanospirillales</taxon>
        <taxon>Alcanivoracaceae</taxon>
        <taxon>Isoalcanivorax</taxon>
    </lineage>
</organism>
<dbReference type="FunFam" id="3.40.50.1970:FF:000003">
    <property type="entry name" value="Alcohol dehydrogenase, iron-containing"/>
    <property type="match status" value="1"/>
</dbReference>
<dbReference type="Pfam" id="PF25137">
    <property type="entry name" value="ADH_Fe_C"/>
    <property type="match status" value="1"/>
</dbReference>
<dbReference type="RefSeq" id="WP_008739234.1">
    <property type="nucleotide sequence ID" value="NZ_CP004387.1"/>
</dbReference>
<dbReference type="InterPro" id="IPR001670">
    <property type="entry name" value="ADH_Fe/GldA"/>
</dbReference>
<dbReference type="GO" id="GO:0046872">
    <property type="term" value="F:metal ion binding"/>
    <property type="evidence" value="ECO:0007669"/>
    <property type="project" value="InterPro"/>
</dbReference>
<dbReference type="Pfam" id="PF00465">
    <property type="entry name" value="Fe-ADH"/>
    <property type="match status" value="1"/>
</dbReference>
<accession>A0A0B4XMJ9</accession>
<dbReference type="OrthoDB" id="9815791at2"/>
<dbReference type="KEGG" id="apac:S7S_07295"/>
<evidence type="ECO:0000313" key="8">
    <source>
        <dbReference type="Proteomes" id="UP000006764"/>
    </source>
</evidence>
<dbReference type="PROSITE" id="PS00913">
    <property type="entry name" value="ADH_IRON_1"/>
    <property type="match status" value="1"/>
</dbReference>
<feature type="domain" description="Fe-containing alcohol dehydrogenase-like C-terminal" evidence="6">
    <location>
        <begin position="187"/>
        <end position="383"/>
    </location>
</feature>
<protein>
    <submittedName>
        <fullName evidence="7">Iron-containing alcohol dehydrogenase</fullName>
    </submittedName>
</protein>
<proteinExistence type="inferred from homology"/>
<evidence type="ECO:0000256" key="3">
    <source>
        <dbReference type="ARBA" id="ARBA00023002"/>
    </source>
</evidence>
<dbReference type="PANTHER" id="PTHR11496">
    <property type="entry name" value="ALCOHOL DEHYDROGENASE"/>
    <property type="match status" value="1"/>
</dbReference>
<reference evidence="7 8" key="1">
    <citation type="journal article" date="2012" name="J. Bacteriol.">
        <title>Genome sequence of an alkane-degrading bacterium, Alcanivorax pacificus type strain W11-5, isolated from deep sea sediment.</title>
        <authorList>
            <person name="Lai Q."/>
            <person name="Shao Z."/>
        </authorList>
    </citation>
    <scope>NUCLEOTIDE SEQUENCE [LARGE SCALE GENOMIC DNA]</scope>
    <source>
        <strain evidence="7 8">W11-5</strain>
    </source>
</reference>
<feature type="domain" description="Alcohol dehydrogenase iron-type/glycerol dehydrogenase GldA" evidence="5">
    <location>
        <begin position="11"/>
        <end position="175"/>
    </location>
</feature>
<keyword evidence="4" id="KW-0520">NAD</keyword>
<evidence type="ECO:0000256" key="1">
    <source>
        <dbReference type="ARBA" id="ARBA00001962"/>
    </source>
</evidence>
<dbReference type="FunFam" id="1.20.1090.10:FF:000001">
    <property type="entry name" value="Aldehyde-alcohol dehydrogenase"/>
    <property type="match status" value="1"/>
</dbReference>
<dbReference type="GO" id="GO:0004022">
    <property type="term" value="F:alcohol dehydrogenase (NAD+) activity"/>
    <property type="evidence" value="ECO:0007669"/>
    <property type="project" value="TreeGrafter"/>
</dbReference>
<evidence type="ECO:0000259" key="6">
    <source>
        <dbReference type="Pfam" id="PF25137"/>
    </source>
</evidence>
<evidence type="ECO:0000256" key="2">
    <source>
        <dbReference type="ARBA" id="ARBA00007358"/>
    </source>
</evidence>
<dbReference type="CDD" id="cd08193">
    <property type="entry name" value="HVD"/>
    <property type="match status" value="1"/>
</dbReference>
<comment type="cofactor">
    <cofactor evidence="1">
        <name>Fe cation</name>
        <dbReference type="ChEBI" id="CHEBI:24875"/>
    </cofactor>
</comment>
<name>A0A0B4XMJ9_9GAMM</name>
<dbReference type="InterPro" id="IPR018211">
    <property type="entry name" value="ADH_Fe_CS"/>
</dbReference>
<dbReference type="AlphaFoldDB" id="A0A0B4XMJ9"/>
<dbReference type="STRING" id="391936.S7S_07295"/>
<sequence length="383" mass="40394">MTPFTFSTTQSLICEPGASDRLAEIAASLGMQRPCVVTDGGILGSGLLTPVLEHLRSAGLSVTLFSDVVADPPEAVVLDALAQARDGQCDGVIGFGGGSAMDTAKLVALLLNNGQRLQDVYGVGNAQGKRLPLIQVPTTAGTGSEVTPIAIVTTGETTKQGVVAPQLLPDIAVLDARLTLGLPPAVTAATGIDAMVHAIEAYTSKHRKNPYSDMLAREALHLLARHIEAAVQTGEDETARSQMLLGAMLAGQAFANAPVAAVHALAYPLGGIYHIPHGLSNSLVLPHVLRFNLESARHEYTELAGIILPQNEGHADDAAERMIDYLEELAVRLALPTRLRELDIPESALGRLAADAMLQQRLLVNNPRTVTEDDALAIYKAAW</sequence>
<keyword evidence="3" id="KW-0560">Oxidoreductase</keyword>
<evidence type="ECO:0000313" key="7">
    <source>
        <dbReference type="EMBL" id="AJD47875.1"/>
    </source>
</evidence>
<dbReference type="Proteomes" id="UP000006764">
    <property type="component" value="Chromosome"/>
</dbReference>
<dbReference type="SUPFAM" id="SSF56796">
    <property type="entry name" value="Dehydroquinate synthase-like"/>
    <property type="match status" value="1"/>
</dbReference>
<gene>
    <name evidence="7" type="ORF">S7S_07295</name>
</gene>
<keyword evidence="8" id="KW-1185">Reference proteome</keyword>
<dbReference type="Gene3D" id="1.20.1090.10">
    <property type="entry name" value="Dehydroquinate synthase-like - alpha domain"/>
    <property type="match status" value="1"/>
</dbReference>
<comment type="similarity">
    <text evidence="2">Belongs to the iron-containing alcohol dehydrogenase family.</text>
</comment>
<evidence type="ECO:0000259" key="5">
    <source>
        <dbReference type="Pfam" id="PF00465"/>
    </source>
</evidence>
<dbReference type="EMBL" id="CP004387">
    <property type="protein sequence ID" value="AJD47875.1"/>
    <property type="molecule type" value="Genomic_DNA"/>
</dbReference>
<dbReference type="InterPro" id="IPR039697">
    <property type="entry name" value="Alcohol_dehydrogenase_Fe"/>
</dbReference>
<dbReference type="InterPro" id="IPR056798">
    <property type="entry name" value="ADH_Fe_C"/>
</dbReference>
<evidence type="ECO:0000256" key="4">
    <source>
        <dbReference type="ARBA" id="ARBA00023027"/>
    </source>
</evidence>
<dbReference type="Gene3D" id="3.40.50.1970">
    <property type="match status" value="1"/>
</dbReference>
<dbReference type="HOGENOM" id="CLU_007207_0_0_6"/>
<dbReference type="PANTHER" id="PTHR11496:SF102">
    <property type="entry name" value="ALCOHOL DEHYDROGENASE 4"/>
    <property type="match status" value="1"/>
</dbReference>